<feature type="active site" description="Proton acceptor" evidence="8">
    <location>
        <position position="65"/>
    </location>
</feature>
<evidence type="ECO:0000256" key="8">
    <source>
        <dbReference type="HAMAP-Rule" id="MF_01818"/>
    </source>
</evidence>
<evidence type="ECO:0000256" key="7">
    <source>
        <dbReference type="ARBA" id="ARBA00022833"/>
    </source>
</evidence>
<dbReference type="InterPro" id="IPR013471">
    <property type="entry name" value="RNase_Z/BN"/>
</dbReference>
<feature type="binding site" evidence="8">
    <location>
        <position position="211"/>
    </location>
    <ligand>
        <name>Zn(2+)</name>
        <dbReference type="ChEBI" id="CHEBI:29105"/>
        <label>2</label>
        <note>catalytic</note>
    </ligand>
</feature>
<comment type="catalytic activity">
    <reaction evidence="8">
        <text>Endonucleolytic cleavage of RNA, removing extra 3' nucleotides from tRNA precursor, generating 3' termini of tRNAs. A 3'-hydroxy group is left at the tRNA terminus and a 5'-phosphoryl group is left at the trailer molecule.</text>
        <dbReference type="EC" id="3.1.26.11"/>
    </reaction>
</comment>
<dbReference type="GO" id="GO:0008270">
    <property type="term" value="F:zinc ion binding"/>
    <property type="evidence" value="ECO:0007669"/>
    <property type="project" value="UniProtKB-UniRule"/>
</dbReference>
<protein>
    <recommendedName>
        <fullName evidence="8">Ribonuclease Z</fullName>
        <shortName evidence="8">RNase Z</shortName>
        <ecNumber evidence="8">3.1.26.11</ecNumber>
    </recommendedName>
    <alternativeName>
        <fullName evidence="8">tRNA 3 endonuclease</fullName>
    </alternativeName>
    <alternativeName>
        <fullName evidence="8">tRNase Z</fullName>
    </alternativeName>
</protein>
<gene>
    <name evidence="8" type="primary">rnz</name>
    <name evidence="9" type="ORF">SAMN04488027_103104</name>
</gene>
<feature type="binding site" evidence="8">
    <location>
        <position position="66"/>
    </location>
    <ligand>
        <name>Zn(2+)</name>
        <dbReference type="ChEBI" id="CHEBI:29105"/>
        <label>2</label>
        <note>catalytic</note>
    </ligand>
</feature>
<dbReference type="GO" id="GO:0042781">
    <property type="term" value="F:3'-tRNA processing endoribonuclease activity"/>
    <property type="evidence" value="ECO:0007669"/>
    <property type="project" value="UniProtKB-UniRule"/>
</dbReference>
<feature type="binding site" evidence="8">
    <location>
        <position position="65"/>
    </location>
    <ligand>
        <name>Zn(2+)</name>
        <dbReference type="ChEBI" id="CHEBI:29105"/>
        <label>2</label>
        <note>catalytic</note>
    </ligand>
</feature>
<feature type="binding site" evidence="8">
    <location>
        <position position="211"/>
    </location>
    <ligand>
        <name>Zn(2+)</name>
        <dbReference type="ChEBI" id="CHEBI:29105"/>
        <label>1</label>
        <note>catalytic</note>
    </ligand>
</feature>
<name>A0A1G7V786_9FLAO</name>
<dbReference type="CDD" id="cd07717">
    <property type="entry name" value="RNaseZ_ZiPD-like_MBL-fold"/>
    <property type="match status" value="1"/>
</dbReference>
<evidence type="ECO:0000256" key="6">
    <source>
        <dbReference type="ARBA" id="ARBA00022801"/>
    </source>
</evidence>
<dbReference type="InterPro" id="IPR036866">
    <property type="entry name" value="RibonucZ/Hydroxyglut_hydro"/>
</dbReference>
<keyword evidence="3 8" id="KW-0540">Nuclease</keyword>
<dbReference type="SUPFAM" id="SSF56281">
    <property type="entry name" value="Metallo-hydrolase/oxidoreductase"/>
    <property type="match status" value="1"/>
</dbReference>
<comment type="cofactor">
    <cofactor evidence="8">
        <name>Zn(2+)</name>
        <dbReference type="ChEBI" id="CHEBI:29105"/>
    </cofactor>
    <text evidence="8">Binds 2 Zn(2+) ions.</text>
</comment>
<keyword evidence="5 8" id="KW-0255">Endonuclease</keyword>
<keyword evidence="2 8" id="KW-0819">tRNA processing</keyword>
<dbReference type="Gene3D" id="3.60.15.10">
    <property type="entry name" value="Ribonuclease Z/Hydroxyacylglutathione hydrolase-like"/>
    <property type="match status" value="1"/>
</dbReference>
<feature type="binding site" evidence="8">
    <location>
        <position position="141"/>
    </location>
    <ligand>
        <name>Zn(2+)</name>
        <dbReference type="ChEBI" id="CHEBI:29105"/>
        <label>1</label>
        <note>catalytic</note>
    </ligand>
</feature>
<evidence type="ECO:0000256" key="4">
    <source>
        <dbReference type="ARBA" id="ARBA00022723"/>
    </source>
</evidence>
<proteinExistence type="inferred from homology"/>
<evidence type="ECO:0000313" key="9">
    <source>
        <dbReference type="EMBL" id="SDG55229.1"/>
    </source>
</evidence>
<evidence type="ECO:0000256" key="3">
    <source>
        <dbReference type="ARBA" id="ARBA00022722"/>
    </source>
</evidence>
<comment type="subunit">
    <text evidence="1 8">Homodimer.</text>
</comment>
<dbReference type="AlphaFoldDB" id="A0A1G7V786"/>
<feature type="binding site" evidence="8">
    <location>
        <position position="269"/>
    </location>
    <ligand>
        <name>Zn(2+)</name>
        <dbReference type="ChEBI" id="CHEBI:29105"/>
        <label>2</label>
        <note>catalytic</note>
    </ligand>
</feature>
<evidence type="ECO:0000256" key="1">
    <source>
        <dbReference type="ARBA" id="ARBA00011738"/>
    </source>
</evidence>
<dbReference type="PANTHER" id="PTHR46018">
    <property type="entry name" value="ZINC PHOSPHODIESTERASE ELAC PROTEIN 1"/>
    <property type="match status" value="1"/>
</dbReference>
<dbReference type="STRING" id="470826.SAMN04488027_103104"/>
<reference evidence="9 10" key="1">
    <citation type="submission" date="2016-10" db="EMBL/GenBank/DDBJ databases">
        <authorList>
            <person name="de Groot N.N."/>
        </authorList>
    </citation>
    <scope>NUCLEOTIDE SEQUENCE [LARGE SCALE GENOMIC DNA]</scope>
    <source>
        <strain evidence="9 10">DSM 19803</strain>
    </source>
</reference>
<dbReference type="EMBL" id="FNCW01000003">
    <property type="protein sequence ID" value="SDG55229.1"/>
    <property type="molecule type" value="Genomic_DNA"/>
</dbReference>
<sequence>MMQLTILGCHSATPRANAHPTSQVLDMNGELMLIDCGEGTQVRLRRHKIKFSRIRHIFISHLHGDHYFGLIGLLSTFSLLSRTAELHIYAPQGLEEIIKLQLRVSHAYTSYTLIFHQLDSKKPELILDTDKLTVHTIPLSHRIYTNGFLFKAKPGDRKLLIDKVQNLDIDKAYYKSIVKGKDVETRDGLFIKNQDLTEDPKPAPSYAFCSDTVFKPDIVPQITGTTLLYHESTFLEEQEHLCEKTKHSTAKQAGIIAQKAGVQKLILGHFSSRYKDLSLFEKEAQVVFDNAENAETGKIFRFE</sequence>
<organism evidence="9 10">
    <name type="scientific">Psychroflexus sediminis</name>
    <dbReference type="NCBI Taxonomy" id="470826"/>
    <lineage>
        <taxon>Bacteria</taxon>
        <taxon>Pseudomonadati</taxon>
        <taxon>Bacteroidota</taxon>
        <taxon>Flavobacteriia</taxon>
        <taxon>Flavobacteriales</taxon>
        <taxon>Flavobacteriaceae</taxon>
        <taxon>Psychroflexus</taxon>
    </lineage>
</organism>
<dbReference type="NCBIfam" id="TIGR02651">
    <property type="entry name" value="RNase_Z"/>
    <property type="match status" value="1"/>
</dbReference>
<accession>A0A1G7V786</accession>
<comment type="function">
    <text evidence="8">Zinc phosphodiesterase, which displays some tRNA 3'-processing endonuclease activity. Probably involved in tRNA maturation, by removing a 3'-trailer from precursor tRNA.</text>
</comment>
<keyword evidence="10" id="KW-1185">Reference proteome</keyword>
<comment type="similarity">
    <text evidence="8">Belongs to the RNase Z family.</text>
</comment>
<keyword evidence="7 8" id="KW-0862">Zinc</keyword>
<keyword evidence="6 8" id="KW-0378">Hydrolase</keyword>
<feature type="binding site" evidence="8">
    <location>
        <position position="63"/>
    </location>
    <ligand>
        <name>Zn(2+)</name>
        <dbReference type="ChEBI" id="CHEBI:29105"/>
        <label>1</label>
        <note>catalytic</note>
    </ligand>
</feature>
<dbReference type="Proteomes" id="UP000199296">
    <property type="component" value="Unassembled WGS sequence"/>
</dbReference>
<feature type="binding site" evidence="8">
    <location>
        <position position="61"/>
    </location>
    <ligand>
        <name>Zn(2+)</name>
        <dbReference type="ChEBI" id="CHEBI:29105"/>
        <label>1</label>
        <note>catalytic</note>
    </ligand>
</feature>
<evidence type="ECO:0000313" key="10">
    <source>
        <dbReference type="Proteomes" id="UP000199296"/>
    </source>
</evidence>
<evidence type="ECO:0000256" key="5">
    <source>
        <dbReference type="ARBA" id="ARBA00022759"/>
    </source>
</evidence>
<dbReference type="Pfam" id="PF23023">
    <property type="entry name" value="Anti-Pycsar_Apyc1"/>
    <property type="match status" value="1"/>
</dbReference>
<dbReference type="PANTHER" id="PTHR46018:SF2">
    <property type="entry name" value="ZINC PHOSPHODIESTERASE ELAC PROTEIN 1"/>
    <property type="match status" value="1"/>
</dbReference>
<dbReference type="HAMAP" id="MF_01818">
    <property type="entry name" value="RNase_Z_BN"/>
    <property type="match status" value="1"/>
</dbReference>
<keyword evidence="4 8" id="KW-0479">Metal-binding</keyword>
<dbReference type="EC" id="3.1.26.11" evidence="8"/>
<dbReference type="NCBIfam" id="NF000801">
    <property type="entry name" value="PRK00055.1-3"/>
    <property type="match status" value="1"/>
</dbReference>
<evidence type="ECO:0000256" key="2">
    <source>
        <dbReference type="ARBA" id="ARBA00022694"/>
    </source>
</evidence>